<evidence type="ECO:0000256" key="1">
    <source>
        <dbReference type="SAM" id="Coils"/>
    </source>
</evidence>
<dbReference type="AlphaFoldDB" id="A0A5P1E943"/>
<gene>
    <name evidence="3" type="ORF">A4U43_C09F13310</name>
</gene>
<feature type="coiled-coil region" evidence="1">
    <location>
        <begin position="40"/>
        <end position="74"/>
    </location>
</feature>
<accession>A0A5P1E943</accession>
<dbReference type="Proteomes" id="UP000243459">
    <property type="component" value="Chromosome 9"/>
</dbReference>
<keyword evidence="4" id="KW-1185">Reference proteome</keyword>
<keyword evidence="1" id="KW-0175">Coiled coil</keyword>
<reference evidence="4" key="1">
    <citation type="journal article" date="2017" name="Nat. Commun.">
        <title>The asparagus genome sheds light on the origin and evolution of a young Y chromosome.</title>
        <authorList>
            <person name="Harkess A."/>
            <person name="Zhou J."/>
            <person name="Xu C."/>
            <person name="Bowers J.E."/>
            <person name="Van der Hulst R."/>
            <person name="Ayyampalayam S."/>
            <person name="Mercati F."/>
            <person name="Riccardi P."/>
            <person name="McKain M.R."/>
            <person name="Kakrana A."/>
            <person name="Tang H."/>
            <person name="Ray J."/>
            <person name="Groenendijk J."/>
            <person name="Arikit S."/>
            <person name="Mathioni S.M."/>
            <person name="Nakano M."/>
            <person name="Shan H."/>
            <person name="Telgmann-Rauber A."/>
            <person name="Kanno A."/>
            <person name="Yue Z."/>
            <person name="Chen H."/>
            <person name="Li W."/>
            <person name="Chen Y."/>
            <person name="Xu X."/>
            <person name="Zhang Y."/>
            <person name="Luo S."/>
            <person name="Chen H."/>
            <person name="Gao J."/>
            <person name="Mao Z."/>
            <person name="Pires J.C."/>
            <person name="Luo M."/>
            <person name="Kudrna D."/>
            <person name="Wing R.A."/>
            <person name="Meyers B.C."/>
            <person name="Yi K."/>
            <person name="Kong H."/>
            <person name="Lavrijsen P."/>
            <person name="Sunseri F."/>
            <person name="Falavigna A."/>
            <person name="Ye Y."/>
            <person name="Leebens-Mack J.H."/>
            <person name="Chen G."/>
        </authorList>
    </citation>
    <scope>NUCLEOTIDE SEQUENCE [LARGE SCALE GENOMIC DNA]</scope>
    <source>
        <strain evidence="4">cv. DH0086</strain>
    </source>
</reference>
<protein>
    <submittedName>
        <fullName evidence="3">Uncharacterized protein</fullName>
    </submittedName>
</protein>
<dbReference type="Gramene" id="ONK58463">
    <property type="protein sequence ID" value="ONK58463"/>
    <property type="gene ID" value="A4U43_C09F13310"/>
</dbReference>
<name>A0A5P1E943_ASPOF</name>
<evidence type="ECO:0000313" key="3">
    <source>
        <dbReference type="EMBL" id="ONK58463.1"/>
    </source>
</evidence>
<feature type="region of interest" description="Disordered" evidence="2">
    <location>
        <begin position="83"/>
        <end position="103"/>
    </location>
</feature>
<sequence>MDRVWTAYHRLLGVAISLRANQEAGSGQTAEMTTKSVLEVDRLKQRLEESEKKAERIEEVLQEKESTKALAKTEKEAAVYASLPDSKDPIGGSRRLAHCVPSR</sequence>
<dbReference type="EMBL" id="CM007389">
    <property type="protein sequence ID" value="ONK58463.1"/>
    <property type="molecule type" value="Genomic_DNA"/>
</dbReference>
<proteinExistence type="predicted"/>
<organism evidence="3 4">
    <name type="scientific">Asparagus officinalis</name>
    <name type="common">Garden asparagus</name>
    <dbReference type="NCBI Taxonomy" id="4686"/>
    <lineage>
        <taxon>Eukaryota</taxon>
        <taxon>Viridiplantae</taxon>
        <taxon>Streptophyta</taxon>
        <taxon>Embryophyta</taxon>
        <taxon>Tracheophyta</taxon>
        <taxon>Spermatophyta</taxon>
        <taxon>Magnoliopsida</taxon>
        <taxon>Liliopsida</taxon>
        <taxon>Asparagales</taxon>
        <taxon>Asparagaceae</taxon>
        <taxon>Asparagoideae</taxon>
        <taxon>Asparagus</taxon>
    </lineage>
</organism>
<evidence type="ECO:0000313" key="4">
    <source>
        <dbReference type="Proteomes" id="UP000243459"/>
    </source>
</evidence>
<evidence type="ECO:0000256" key="2">
    <source>
        <dbReference type="SAM" id="MobiDB-lite"/>
    </source>
</evidence>